<sequence>MNKKKQIFFKLIANYIRMEKTTTIKLLKSKQKIAYTYDNPLIASNPSTQLQRNIDNLIPYSVKLNNT</sequence>
<comment type="caution">
    <text evidence="1">The sequence shown here is derived from an EMBL/GenBank/DDBJ whole genome shotgun (WGS) entry which is preliminary data.</text>
</comment>
<keyword evidence="2" id="KW-1185">Reference proteome</keyword>
<organism evidence="1 2">
    <name type="scientific">Dermatophagoides pteronyssinus</name>
    <name type="common">European house dust mite</name>
    <dbReference type="NCBI Taxonomy" id="6956"/>
    <lineage>
        <taxon>Eukaryota</taxon>
        <taxon>Metazoa</taxon>
        <taxon>Ecdysozoa</taxon>
        <taxon>Arthropoda</taxon>
        <taxon>Chelicerata</taxon>
        <taxon>Arachnida</taxon>
        <taxon>Acari</taxon>
        <taxon>Acariformes</taxon>
        <taxon>Sarcoptiformes</taxon>
        <taxon>Astigmata</taxon>
        <taxon>Psoroptidia</taxon>
        <taxon>Analgoidea</taxon>
        <taxon>Pyroglyphidae</taxon>
        <taxon>Dermatophagoidinae</taxon>
        <taxon>Dermatophagoides</taxon>
    </lineage>
</organism>
<name>A0ABQ8JDW3_DERPT</name>
<protein>
    <submittedName>
        <fullName evidence="1">Uncharacterized protein</fullName>
    </submittedName>
</protein>
<accession>A0ABQ8JDW3</accession>
<dbReference type="Proteomes" id="UP000887458">
    <property type="component" value="Unassembled WGS sequence"/>
</dbReference>
<gene>
    <name evidence="1" type="ORF">DERP_001225</name>
</gene>
<proteinExistence type="predicted"/>
<reference evidence="1 2" key="2">
    <citation type="journal article" date="2022" name="Mol. Biol. Evol.">
        <title>Comparative Genomics Reveals Insights into the Divergent Evolution of Astigmatic Mites and Household Pest Adaptations.</title>
        <authorList>
            <person name="Xiong Q."/>
            <person name="Wan A.T."/>
            <person name="Liu X."/>
            <person name="Fung C.S."/>
            <person name="Xiao X."/>
            <person name="Malainual N."/>
            <person name="Hou J."/>
            <person name="Wang L."/>
            <person name="Wang M."/>
            <person name="Yang K.Y."/>
            <person name="Cui Y."/>
            <person name="Leung E.L."/>
            <person name="Nong W."/>
            <person name="Shin S.K."/>
            <person name="Au S.W."/>
            <person name="Jeong K.Y."/>
            <person name="Chew F.T."/>
            <person name="Hui J.H."/>
            <person name="Leung T.F."/>
            <person name="Tungtrongchitr A."/>
            <person name="Zhong N."/>
            <person name="Liu Z."/>
            <person name="Tsui S.K."/>
        </authorList>
    </citation>
    <scope>NUCLEOTIDE SEQUENCE [LARGE SCALE GENOMIC DNA]</scope>
    <source>
        <strain evidence="1">Derp</strain>
    </source>
</reference>
<evidence type="ECO:0000313" key="2">
    <source>
        <dbReference type="Proteomes" id="UP000887458"/>
    </source>
</evidence>
<reference evidence="1 2" key="1">
    <citation type="journal article" date="2018" name="J. Allergy Clin. Immunol.">
        <title>High-quality assembly of Dermatophagoides pteronyssinus genome and transcriptome reveals a wide range of novel allergens.</title>
        <authorList>
            <person name="Liu X.Y."/>
            <person name="Yang K.Y."/>
            <person name="Wang M.Q."/>
            <person name="Kwok J.S."/>
            <person name="Zeng X."/>
            <person name="Yang Z."/>
            <person name="Xiao X.J."/>
            <person name="Lau C.P."/>
            <person name="Li Y."/>
            <person name="Huang Z.M."/>
            <person name="Ba J.G."/>
            <person name="Yim A.K."/>
            <person name="Ouyang C.Y."/>
            <person name="Ngai S.M."/>
            <person name="Chan T.F."/>
            <person name="Leung E.L."/>
            <person name="Liu L."/>
            <person name="Liu Z.G."/>
            <person name="Tsui S.K."/>
        </authorList>
    </citation>
    <scope>NUCLEOTIDE SEQUENCE [LARGE SCALE GENOMIC DNA]</scope>
    <source>
        <strain evidence="1">Derp</strain>
    </source>
</reference>
<dbReference type="EMBL" id="NJHN03000047">
    <property type="protein sequence ID" value="KAH9420794.1"/>
    <property type="molecule type" value="Genomic_DNA"/>
</dbReference>
<evidence type="ECO:0000313" key="1">
    <source>
        <dbReference type="EMBL" id="KAH9420794.1"/>
    </source>
</evidence>